<dbReference type="PROSITE" id="PS50112">
    <property type="entry name" value="PAS"/>
    <property type="match status" value="1"/>
</dbReference>
<evidence type="ECO:0000313" key="3">
    <source>
        <dbReference type="Proteomes" id="UP000320461"/>
    </source>
</evidence>
<protein>
    <submittedName>
        <fullName evidence="2">Chemotaxis protein</fullName>
    </submittedName>
</protein>
<name>A0A4Y3KKG6_9CELL</name>
<dbReference type="InterPro" id="IPR000014">
    <property type="entry name" value="PAS"/>
</dbReference>
<gene>
    <name evidence="2" type="ORF">CGE01nite_16440</name>
</gene>
<dbReference type="OrthoDB" id="266313at2"/>
<sequence>MDRGRARGASVAPNTWSPLVRTTAITPTSVERTFGREEIIVSKTDPQGRITYANDVFVRVSGFERSELLGRPHSVIRHPDMPRALFQRLWDTIGAGDEIFAYVKNIARDGSFYWVLAHVTPSSRGGRTVGYHSNRRLPAPGAVREIEILYDLLLAEERRHTTGNQAVAASSALLARELADRGVTYDELVWDVINRHGGAR</sequence>
<accession>A0A4Y3KKG6</accession>
<dbReference type="Pfam" id="PF08447">
    <property type="entry name" value="PAS_3"/>
    <property type="match status" value="1"/>
</dbReference>
<dbReference type="AlphaFoldDB" id="A0A4Y3KKG6"/>
<dbReference type="NCBIfam" id="TIGR00229">
    <property type="entry name" value="sensory_box"/>
    <property type="match status" value="1"/>
</dbReference>
<dbReference type="Gene3D" id="3.30.450.20">
    <property type="entry name" value="PAS domain"/>
    <property type="match status" value="1"/>
</dbReference>
<dbReference type="InterPro" id="IPR035965">
    <property type="entry name" value="PAS-like_dom_sf"/>
</dbReference>
<keyword evidence="3" id="KW-1185">Reference proteome</keyword>
<organism evidence="2 3">
    <name type="scientific">Cellulomonas gelida</name>
    <dbReference type="NCBI Taxonomy" id="1712"/>
    <lineage>
        <taxon>Bacteria</taxon>
        <taxon>Bacillati</taxon>
        <taxon>Actinomycetota</taxon>
        <taxon>Actinomycetes</taxon>
        <taxon>Micrococcales</taxon>
        <taxon>Cellulomonadaceae</taxon>
        <taxon>Cellulomonas</taxon>
    </lineage>
</organism>
<evidence type="ECO:0000313" key="2">
    <source>
        <dbReference type="EMBL" id="GEA84393.1"/>
    </source>
</evidence>
<evidence type="ECO:0000259" key="1">
    <source>
        <dbReference type="PROSITE" id="PS50112"/>
    </source>
</evidence>
<dbReference type="InterPro" id="IPR013655">
    <property type="entry name" value="PAS_fold_3"/>
</dbReference>
<dbReference type="EMBL" id="BJLQ01000014">
    <property type="protein sequence ID" value="GEA84393.1"/>
    <property type="molecule type" value="Genomic_DNA"/>
</dbReference>
<dbReference type="Proteomes" id="UP000320461">
    <property type="component" value="Unassembled WGS sequence"/>
</dbReference>
<dbReference type="SUPFAM" id="SSF55785">
    <property type="entry name" value="PYP-like sensor domain (PAS domain)"/>
    <property type="match status" value="1"/>
</dbReference>
<comment type="caution">
    <text evidence="2">The sequence shown here is derived from an EMBL/GenBank/DDBJ whole genome shotgun (WGS) entry which is preliminary data.</text>
</comment>
<reference evidence="2 3" key="1">
    <citation type="submission" date="2019-06" db="EMBL/GenBank/DDBJ databases">
        <title>Whole genome shotgun sequence of Cellulomonas gelida NBRC 3748.</title>
        <authorList>
            <person name="Hosoyama A."/>
            <person name="Uohara A."/>
            <person name="Ohji S."/>
            <person name="Ichikawa N."/>
        </authorList>
    </citation>
    <scope>NUCLEOTIDE SEQUENCE [LARGE SCALE GENOMIC DNA]</scope>
    <source>
        <strain evidence="2 3">NBRC 3748</strain>
    </source>
</reference>
<proteinExistence type="predicted"/>
<dbReference type="CDD" id="cd00130">
    <property type="entry name" value="PAS"/>
    <property type="match status" value="1"/>
</dbReference>
<feature type="domain" description="PAS" evidence="1">
    <location>
        <begin position="45"/>
        <end position="96"/>
    </location>
</feature>